<accession>A0ABW5F527</accession>
<feature type="transmembrane region" description="Helical" evidence="6">
    <location>
        <begin position="185"/>
        <end position="209"/>
    </location>
</feature>
<dbReference type="Gene3D" id="1.10.287.950">
    <property type="entry name" value="Methyl-accepting chemotaxis protein"/>
    <property type="match status" value="1"/>
</dbReference>
<sequence length="593" mass="62032">MLRLRMAHKLWIAVAAIVLALMAVVGVSGYRSAQVQTQSEAVAREMEARVQAAVRWMGLTETNAARTQAVVVSSDAAVEAEFKDVIPATSARITEVQKSLESMPLSDADKAQMARIAAARKTMTDLRGQARQLKADGQQERAVALVRESYNPAVAAYLQSLRDFVQMQEQAARDSQQEMASSRRLTVAFAAVAVGILLLCIVIGAHFLITSIRRPLAEASALAERIASGDLSTGTQGQAQRSDEFGDLLRSLQAMSESLSGMVQQVRQSTDSIAIASAEIATGNHDLSVRTEQTSSNLQETAAAMEQFTSTLQQSASSAQQASSLAAGASQVAQRGGEVVARVVQTMKGINDSSRQIADIVGVIDSIAFQTNILALNAAVEAARAGEQGRGFAVVASEVRTLAQRSAAAAKEIRQLIGASVERVEDGARLVGDAGTAMDGIVQSVQRVADTIGEITAASSEQSAGVAQVNQAVGQLDQMTQQNAALVEQSAAAAQSLREQAEHLSRTVAVFKVGHLATHPVTHLAPHPAPRSAPQAAVQMPRRPAAASVPAPAAAPARSVAAKPAAARATAPKLASAPRPAAPAAEDGQWESF</sequence>
<evidence type="ECO:0000313" key="9">
    <source>
        <dbReference type="EMBL" id="MFD2323243.1"/>
    </source>
</evidence>
<gene>
    <name evidence="9" type="ORF">ACFSPV_31640</name>
</gene>
<protein>
    <submittedName>
        <fullName evidence="9">Methyl-accepting chemotaxis protein</fullName>
    </submittedName>
</protein>
<dbReference type="CDD" id="cd19411">
    <property type="entry name" value="MCP2201-like_sensor"/>
    <property type="match status" value="1"/>
</dbReference>
<dbReference type="PRINTS" id="PR00260">
    <property type="entry name" value="CHEMTRNSDUCR"/>
</dbReference>
<dbReference type="InterPro" id="IPR004090">
    <property type="entry name" value="Chemotax_Me-accpt_rcpt"/>
</dbReference>
<evidence type="ECO:0000256" key="1">
    <source>
        <dbReference type="ARBA" id="ARBA00022481"/>
    </source>
</evidence>
<dbReference type="PROSITE" id="PS50111">
    <property type="entry name" value="CHEMOTAXIS_TRANSDUC_2"/>
    <property type="match status" value="1"/>
</dbReference>
<keyword evidence="6" id="KW-0812">Transmembrane</keyword>
<dbReference type="CDD" id="cd06225">
    <property type="entry name" value="HAMP"/>
    <property type="match status" value="1"/>
</dbReference>
<dbReference type="SMART" id="SM00283">
    <property type="entry name" value="MA"/>
    <property type="match status" value="1"/>
</dbReference>
<proteinExistence type="inferred from homology"/>
<dbReference type="PANTHER" id="PTHR43531:SF14">
    <property type="entry name" value="METHYL-ACCEPTING CHEMOTAXIS PROTEIN I-RELATED"/>
    <property type="match status" value="1"/>
</dbReference>
<evidence type="ECO:0000259" key="7">
    <source>
        <dbReference type="PROSITE" id="PS50111"/>
    </source>
</evidence>
<keyword evidence="6" id="KW-1133">Transmembrane helix</keyword>
<dbReference type="Proteomes" id="UP001597287">
    <property type="component" value="Unassembled WGS sequence"/>
</dbReference>
<evidence type="ECO:0000256" key="2">
    <source>
        <dbReference type="ARBA" id="ARBA00029447"/>
    </source>
</evidence>
<feature type="region of interest" description="Disordered" evidence="5">
    <location>
        <begin position="521"/>
        <end position="593"/>
    </location>
</feature>
<evidence type="ECO:0000256" key="3">
    <source>
        <dbReference type="PROSITE-ProRule" id="PRU00284"/>
    </source>
</evidence>
<name>A0ABW5F527_9BURK</name>
<keyword evidence="10" id="KW-1185">Reference proteome</keyword>
<dbReference type="InterPro" id="IPR004089">
    <property type="entry name" value="MCPsignal_dom"/>
</dbReference>
<dbReference type="PROSITE" id="PS50885">
    <property type="entry name" value="HAMP"/>
    <property type="match status" value="1"/>
</dbReference>
<evidence type="ECO:0000256" key="6">
    <source>
        <dbReference type="SAM" id="Phobius"/>
    </source>
</evidence>
<dbReference type="Pfam" id="PF00672">
    <property type="entry name" value="HAMP"/>
    <property type="match status" value="1"/>
</dbReference>
<feature type="domain" description="Methyl-accepting transducer" evidence="7">
    <location>
        <begin position="269"/>
        <end position="498"/>
    </location>
</feature>
<dbReference type="InterPro" id="IPR051310">
    <property type="entry name" value="MCP_chemotaxis"/>
</dbReference>
<keyword evidence="3" id="KW-0807">Transducer</keyword>
<comment type="caution">
    <text evidence="9">The sequence shown here is derived from an EMBL/GenBank/DDBJ whole genome shotgun (WGS) entry which is preliminary data.</text>
</comment>
<dbReference type="Pfam" id="PF12729">
    <property type="entry name" value="4HB_MCP_1"/>
    <property type="match status" value="1"/>
</dbReference>
<dbReference type="InterPro" id="IPR024478">
    <property type="entry name" value="HlyB_4HB_MCP"/>
</dbReference>
<reference evidence="10" key="1">
    <citation type="journal article" date="2019" name="Int. J. Syst. Evol. Microbiol.">
        <title>The Global Catalogue of Microorganisms (GCM) 10K type strain sequencing project: providing services to taxonomists for standard genome sequencing and annotation.</title>
        <authorList>
            <consortium name="The Broad Institute Genomics Platform"/>
            <consortium name="The Broad Institute Genome Sequencing Center for Infectious Disease"/>
            <person name="Wu L."/>
            <person name="Ma J."/>
        </authorList>
    </citation>
    <scope>NUCLEOTIDE SEQUENCE [LARGE SCALE GENOMIC DNA]</scope>
    <source>
        <strain evidence="10">CCUG 62793</strain>
    </source>
</reference>
<feature type="coiled-coil region" evidence="4">
    <location>
        <begin position="469"/>
        <end position="507"/>
    </location>
</feature>
<keyword evidence="1" id="KW-0488">Methylation</keyword>
<dbReference type="SUPFAM" id="SSF58104">
    <property type="entry name" value="Methyl-accepting chemotaxis protein (MCP) signaling domain"/>
    <property type="match status" value="1"/>
</dbReference>
<evidence type="ECO:0000313" key="10">
    <source>
        <dbReference type="Proteomes" id="UP001597287"/>
    </source>
</evidence>
<dbReference type="RefSeq" id="WP_183020894.1">
    <property type="nucleotide sequence ID" value="NZ_JBHSIH010000001.1"/>
</dbReference>
<dbReference type="EMBL" id="JBHUIG010000054">
    <property type="protein sequence ID" value="MFD2323243.1"/>
    <property type="molecule type" value="Genomic_DNA"/>
</dbReference>
<dbReference type="InterPro" id="IPR003660">
    <property type="entry name" value="HAMP_dom"/>
</dbReference>
<dbReference type="PANTHER" id="PTHR43531">
    <property type="entry name" value="PROTEIN ICFG"/>
    <property type="match status" value="1"/>
</dbReference>
<evidence type="ECO:0000256" key="4">
    <source>
        <dbReference type="SAM" id="Coils"/>
    </source>
</evidence>
<dbReference type="Pfam" id="PF00015">
    <property type="entry name" value="MCPsignal"/>
    <property type="match status" value="1"/>
</dbReference>
<dbReference type="SMART" id="SM00304">
    <property type="entry name" value="HAMP"/>
    <property type="match status" value="1"/>
</dbReference>
<evidence type="ECO:0000259" key="8">
    <source>
        <dbReference type="PROSITE" id="PS50885"/>
    </source>
</evidence>
<keyword evidence="6" id="KW-0472">Membrane</keyword>
<feature type="compositionally biased region" description="Low complexity" evidence="5">
    <location>
        <begin position="541"/>
        <end position="585"/>
    </location>
</feature>
<keyword evidence="4" id="KW-0175">Coiled coil</keyword>
<feature type="domain" description="HAMP" evidence="8">
    <location>
        <begin position="210"/>
        <end position="264"/>
    </location>
</feature>
<organism evidence="9 10">
    <name type="scientific">Delftia deserti</name>
    <dbReference type="NCBI Taxonomy" id="1651218"/>
    <lineage>
        <taxon>Bacteria</taxon>
        <taxon>Pseudomonadati</taxon>
        <taxon>Pseudomonadota</taxon>
        <taxon>Betaproteobacteria</taxon>
        <taxon>Burkholderiales</taxon>
        <taxon>Comamonadaceae</taxon>
        <taxon>Delftia</taxon>
    </lineage>
</organism>
<comment type="similarity">
    <text evidence="2">Belongs to the methyl-accepting chemotaxis (MCP) protein family.</text>
</comment>
<dbReference type="CDD" id="cd11386">
    <property type="entry name" value="MCP_signal"/>
    <property type="match status" value="1"/>
</dbReference>
<evidence type="ECO:0000256" key="5">
    <source>
        <dbReference type="SAM" id="MobiDB-lite"/>
    </source>
</evidence>
<dbReference type="InterPro" id="IPR047347">
    <property type="entry name" value="YvaQ-like_sensor"/>
</dbReference>